<dbReference type="Gramene" id="KOM48598">
    <property type="protein sequence ID" value="KOM48598"/>
    <property type="gene ID" value="LR48_Vigan07g230200"/>
</dbReference>
<sequence>MIKILLFVLWFVNSHDSNRVHAIHIDDLEIETQLKIINKPSVKSIQTKFGYIVDCVDIHKQPAFDHPLLKDHKLQRMPSYKSFEKINTIDSSNEFIFGLQKEKCPKGTVPIRKTTKDELIQGKLSLYNQNMLQSVPGVHAAEIYVTPDFSPFYKVTGTNSIYNPRLRTKVQESLSQVFVANGGNNKISFGWHVAPQIYGGNSATYFYSLWTTDNFDKTGCYNLQCPGFVQTHPYMFLGSRVGKVSIYGGRSIETNFTITLDRETQNWWLNLFGHDVGYYPGRLFSNLTSAERVGWGGRTFTPPNTISPQMGSGYFPDNNFLHACYFIYISIQDRGRTDFGPEKHMTEAFVDDPDCFNAEHYGDEGGNVGNTIQFGGPGGQCGN</sequence>
<dbReference type="STRING" id="3914.A0A0L9V0P2"/>
<gene>
    <name evidence="3" type="ORF">LR48_Vigan07g230200</name>
</gene>
<dbReference type="Gene3D" id="3.90.1320.10">
    <property type="entry name" value="Outer-capsid protein sigma 3, large lobe"/>
    <property type="match status" value="1"/>
</dbReference>
<dbReference type="PROSITE" id="PS52045">
    <property type="entry name" value="NEPROSIN_PEP_CD"/>
    <property type="match status" value="1"/>
</dbReference>
<organism evidence="3 4">
    <name type="scientific">Phaseolus angularis</name>
    <name type="common">Azuki bean</name>
    <name type="synonym">Vigna angularis</name>
    <dbReference type="NCBI Taxonomy" id="3914"/>
    <lineage>
        <taxon>Eukaryota</taxon>
        <taxon>Viridiplantae</taxon>
        <taxon>Streptophyta</taxon>
        <taxon>Embryophyta</taxon>
        <taxon>Tracheophyta</taxon>
        <taxon>Spermatophyta</taxon>
        <taxon>Magnoliopsida</taxon>
        <taxon>eudicotyledons</taxon>
        <taxon>Gunneridae</taxon>
        <taxon>Pentapetalae</taxon>
        <taxon>rosids</taxon>
        <taxon>fabids</taxon>
        <taxon>Fabales</taxon>
        <taxon>Fabaceae</taxon>
        <taxon>Papilionoideae</taxon>
        <taxon>50 kb inversion clade</taxon>
        <taxon>NPAAA clade</taxon>
        <taxon>indigoferoid/millettioid clade</taxon>
        <taxon>Phaseoleae</taxon>
        <taxon>Vigna</taxon>
    </lineage>
</organism>
<reference evidence="4" key="1">
    <citation type="journal article" date="2015" name="Proc. Natl. Acad. Sci. U.S.A.">
        <title>Genome sequencing of adzuki bean (Vigna angularis) provides insight into high starch and low fat accumulation and domestication.</title>
        <authorList>
            <person name="Yang K."/>
            <person name="Tian Z."/>
            <person name="Chen C."/>
            <person name="Luo L."/>
            <person name="Zhao B."/>
            <person name="Wang Z."/>
            <person name="Yu L."/>
            <person name="Li Y."/>
            <person name="Sun Y."/>
            <person name="Li W."/>
            <person name="Chen Y."/>
            <person name="Li Y."/>
            <person name="Zhang Y."/>
            <person name="Ai D."/>
            <person name="Zhao J."/>
            <person name="Shang C."/>
            <person name="Ma Y."/>
            <person name="Wu B."/>
            <person name="Wang M."/>
            <person name="Gao L."/>
            <person name="Sun D."/>
            <person name="Zhang P."/>
            <person name="Guo F."/>
            <person name="Wang W."/>
            <person name="Li Y."/>
            <person name="Wang J."/>
            <person name="Varshney R.K."/>
            <person name="Wang J."/>
            <person name="Ling H.Q."/>
            <person name="Wan P."/>
        </authorList>
    </citation>
    <scope>NUCLEOTIDE SEQUENCE</scope>
    <source>
        <strain evidence="4">cv. Jingnong 6</strain>
    </source>
</reference>
<name>A0A0L9V0P2_PHAAN</name>
<feature type="signal peptide" evidence="1">
    <location>
        <begin position="1"/>
        <end position="22"/>
    </location>
</feature>
<dbReference type="InterPro" id="IPR053168">
    <property type="entry name" value="Glutamic_endopeptidase"/>
</dbReference>
<dbReference type="Proteomes" id="UP000053144">
    <property type="component" value="Chromosome 7"/>
</dbReference>
<evidence type="ECO:0000313" key="4">
    <source>
        <dbReference type="Proteomes" id="UP000053144"/>
    </source>
</evidence>
<protein>
    <recommendedName>
        <fullName evidence="2">Neprosin PEP catalytic domain-containing protein</fullName>
    </recommendedName>
</protein>
<dbReference type="InterPro" id="IPR004314">
    <property type="entry name" value="Neprosin"/>
</dbReference>
<dbReference type="Pfam" id="PF14365">
    <property type="entry name" value="Neprosin_AP"/>
    <property type="match status" value="1"/>
</dbReference>
<feature type="chain" id="PRO_5005596469" description="Neprosin PEP catalytic domain-containing protein" evidence="1">
    <location>
        <begin position="23"/>
        <end position="383"/>
    </location>
</feature>
<evidence type="ECO:0000259" key="2">
    <source>
        <dbReference type="PROSITE" id="PS52045"/>
    </source>
</evidence>
<feature type="domain" description="Neprosin PEP catalytic" evidence="2">
    <location>
        <begin position="133"/>
        <end position="382"/>
    </location>
</feature>
<dbReference type="PANTHER" id="PTHR31589:SF223">
    <property type="entry name" value="PROTEIN, PUTATIVE (DUF239)-RELATED"/>
    <property type="match status" value="1"/>
</dbReference>
<accession>A0A0L9V0P2</accession>
<proteinExistence type="predicted"/>
<dbReference type="EMBL" id="CM003377">
    <property type="protein sequence ID" value="KOM48598.1"/>
    <property type="molecule type" value="Genomic_DNA"/>
</dbReference>
<dbReference type="OMA" id="EGADHVW"/>
<dbReference type="PANTHER" id="PTHR31589">
    <property type="entry name" value="PROTEIN, PUTATIVE (DUF239)-RELATED-RELATED"/>
    <property type="match status" value="1"/>
</dbReference>
<dbReference type="AlphaFoldDB" id="A0A0L9V0P2"/>
<dbReference type="InterPro" id="IPR025521">
    <property type="entry name" value="Neprosin_propep"/>
</dbReference>
<dbReference type="Pfam" id="PF03080">
    <property type="entry name" value="Neprosin"/>
    <property type="match status" value="1"/>
</dbReference>
<evidence type="ECO:0000256" key="1">
    <source>
        <dbReference type="SAM" id="SignalP"/>
    </source>
</evidence>
<keyword evidence="1" id="KW-0732">Signal</keyword>
<evidence type="ECO:0000313" key="3">
    <source>
        <dbReference type="EMBL" id="KOM48598.1"/>
    </source>
</evidence>